<protein>
    <submittedName>
        <fullName evidence="1">Uncharacterized protein</fullName>
    </submittedName>
</protein>
<dbReference type="Proteomes" id="UP001586593">
    <property type="component" value="Unassembled WGS sequence"/>
</dbReference>
<proteinExistence type="predicted"/>
<keyword evidence="2" id="KW-1185">Reference proteome</keyword>
<dbReference type="EMBL" id="JAZHXJ010000474">
    <property type="protein sequence ID" value="KAL1859835.1"/>
    <property type="molecule type" value="Genomic_DNA"/>
</dbReference>
<gene>
    <name evidence="1" type="ORF">VTK73DRAFT_7436</name>
</gene>
<name>A0ABR3WEE4_9PEZI</name>
<evidence type="ECO:0000313" key="2">
    <source>
        <dbReference type="Proteomes" id="UP001586593"/>
    </source>
</evidence>
<organism evidence="1 2">
    <name type="scientific">Phialemonium thermophilum</name>
    <dbReference type="NCBI Taxonomy" id="223376"/>
    <lineage>
        <taxon>Eukaryota</taxon>
        <taxon>Fungi</taxon>
        <taxon>Dikarya</taxon>
        <taxon>Ascomycota</taxon>
        <taxon>Pezizomycotina</taxon>
        <taxon>Sordariomycetes</taxon>
        <taxon>Sordariomycetidae</taxon>
        <taxon>Cephalothecales</taxon>
        <taxon>Cephalothecaceae</taxon>
        <taxon>Phialemonium</taxon>
    </lineage>
</organism>
<comment type="caution">
    <text evidence="1">The sequence shown here is derived from an EMBL/GenBank/DDBJ whole genome shotgun (WGS) entry which is preliminary data.</text>
</comment>
<accession>A0ABR3WEE4</accession>
<sequence length="99" mass="10947">MSLHPTDQASSPSSLMRFLSEAPCSWHQCPKEGSHTRDGVEDWDPASLGLTWTTQSAAKLVTDQALRDVVLFLGSECGQPCIRTPTLELQNVLRSFLFN</sequence>
<evidence type="ECO:0000313" key="1">
    <source>
        <dbReference type="EMBL" id="KAL1859835.1"/>
    </source>
</evidence>
<reference evidence="1 2" key="1">
    <citation type="journal article" date="2024" name="Commun. Biol.">
        <title>Comparative genomic analysis of thermophilic fungi reveals convergent evolutionary adaptations and gene losses.</title>
        <authorList>
            <person name="Steindorff A.S."/>
            <person name="Aguilar-Pontes M.V."/>
            <person name="Robinson A.J."/>
            <person name="Andreopoulos B."/>
            <person name="LaButti K."/>
            <person name="Kuo A."/>
            <person name="Mondo S."/>
            <person name="Riley R."/>
            <person name="Otillar R."/>
            <person name="Haridas S."/>
            <person name="Lipzen A."/>
            <person name="Grimwood J."/>
            <person name="Schmutz J."/>
            <person name="Clum A."/>
            <person name="Reid I.D."/>
            <person name="Moisan M.C."/>
            <person name="Butler G."/>
            <person name="Nguyen T.T.M."/>
            <person name="Dewar K."/>
            <person name="Conant G."/>
            <person name="Drula E."/>
            <person name="Henrissat B."/>
            <person name="Hansel C."/>
            <person name="Singer S."/>
            <person name="Hutchinson M.I."/>
            <person name="de Vries R.P."/>
            <person name="Natvig D.O."/>
            <person name="Powell A.J."/>
            <person name="Tsang A."/>
            <person name="Grigoriev I.V."/>
        </authorList>
    </citation>
    <scope>NUCLEOTIDE SEQUENCE [LARGE SCALE GENOMIC DNA]</scope>
    <source>
        <strain evidence="1 2">ATCC 24622</strain>
    </source>
</reference>